<accession>A0A6J5B694</accession>
<dbReference type="RefSeq" id="WP_246287583.1">
    <property type="nucleotide sequence ID" value="NZ_CADIKC010000003.1"/>
</dbReference>
<sequence length="159" mass="15537">MKTEMGRFDGLSGVAAMAALVALVAAPVPAVAANGGTISFSGAIVAPQLEISVAPAGARVDAGGARLGQSGSAVTLTFSAEPGVATGADVALQVNSGATARNADAPGDALTERFVDSRGHAFGAASNGHYRVGRDGGVLSLAPKSAGQDTRVTVVVSYD</sequence>
<evidence type="ECO:0000313" key="1">
    <source>
        <dbReference type="EMBL" id="CAB3692868.1"/>
    </source>
</evidence>
<keyword evidence="2" id="KW-1185">Reference proteome</keyword>
<name>A0A6J5B694_9BURK</name>
<gene>
    <name evidence="1" type="ORF">LMG24238_03222</name>
</gene>
<dbReference type="Proteomes" id="UP000494255">
    <property type="component" value="Unassembled WGS sequence"/>
</dbReference>
<organism evidence="1 2">
    <name type="scientific">Paraburkholderia sediminicola</name>
    <dbReference type="NCBI Taxonomy" id="458836"/>
    <lineage>
        <taxon>Bacteria</taxon>
        <taxon>Pseudomonadati</taxon>
        <taxon>Pseudomonadota</taxon>
        <taxon>Betaproteobacteria</taxon>
        <taxon>Burkholderiales</taxon>
        <taxon>Burkholderiaceae</taxon>
        <taxon>Paraburkholderia</taxon>
    </lineage>
</organism>
<dbReference type="EMBL" id="CADIKC010000003">
    <property type="protein sequence ID" value="CAB3692868.1"/>
    <property type="molecule type" value="Genomic_DNA"/>
</dbReference>
<proteinExistence type="predicted"/>
<dbReference type="AlphaFoldDB" id="A0A6J5B694"/>
<protein>
    <submittedName>
        <fullName evidence="1">Uncharacterized protein</fullName>
    </submittedName>
</protein>
<dbReference type="GeneID" id="97041848"/>
<evidence type="ECO:0000313" key="2">
    <source>
        <dbReference type="Proteomes" id="UP000494255"/>
    </source>
</evidence>
<reference evidence="1 2" key="1">
    <citation type="submission" date="2020-04" db="EMBL/GenBank/DDBJ databases">
        <authorList>
            <person name="De Canck E."/>
        </authorList>
    </citation>
    <scope>NUCLEOTIDE SEQUENCE [LARGE SCALE GENOMIC DNA]</scope>
    <source>
        <strain evidence="1 2">LMG 24238</strain>
    </source>
</reference>